<evidence type="ECO:0000256" key="1">
    <source>
        <dbReference type="SAM" id="Phobius"/>
    </source>
</evidence>
<sequence>MGRLLTAWRYGLRPEISFFPFFKRAALNDAAGGLEVLLGVIAVAVSWHVGLAVLERHLSRGRRGPSLLRLLLLAEVEVLRALREELKRCRSLDDDEVKMKLSRVEQRLEELGEDGS</sequence>
<accession>A0A147JVR0</accession>
<name>A0A147JVR0_HADYE</name>
<comment type="caution">
    <text evidence="2">The sequence shown here is derived from an EMBL/GenBank/DDBJ whole genome shotgun (WGS) entry which is preliminary data.</text>
</comment>
<proteinExistence type="predicted"/>
<keyword evidence="1" id="KW-1133">Transmembrane helix</keyword>
<feature type="transmembrane region" description="Helical" evidence="1">
    <location>
        <begin position="36"/>
        <end position="54"/>
    </location>
</feature>
<dbReference type="AlphaFoldDB" id="A0A147JVR0"/>
<gene>
    <name evidence="2" type="ORF">APZ16_05150</name>
</gene>
<keyword evidence="1" id="KW-0472">Membrane</keyword>
<protein>
    <submittedName>
        <fullName evidence="2">Uncharacterized protein</fullName>
    </submittedName>
</protein>
<organism evidence="2 3">
    <name type="scientific">Hadarchaeum yellowstonense</name>
    <dbReference type="NCBI Taxonomy" id="1776334"/>
    <lineage>
        <taxon>Archaea</taxon>
        <taxon>Methanobacteriati</taxon>
        <taxon>Candidatus Hadarchaeota</taxon>
        <taxon>Candidatus Hadarchaeia</taxon>
        <taxon>Candidatus Hadarchaeales</taxon>
        <taxon>Candidatus Hadarchaeaceae</taxon>
        <taxon>Candidatus Hadarchaeum</taxon>
    </lineage>
</organism>
<evidence type="ECO:0000313" key="2">
    <source>
        <dbReference type="EMBL" id="KUO40572.1"/>
    </source>
</evidence>
<dbReference type="EMBL" id="LQMQ01000039">
    <property type="protein sequence ID" value="KUO40572.1"/>
    <property type="molecule type" value="Genomic_DNA"/>
</dbReference>
<reference evidence="2 3" key="1">
    <citation type="journal article" date="2016" name="Nat. Microbiol.">
        <title>Genomic inference of the metabolism of cosmopolitan subsurface Archaea, Hadesarchaea.</title>
        <authorList>
            <person name="Baker B.J."/>
            <person name="Saw J.H."/>
            <person name="Lind A.E."/>
            <person name="Lazar C.S."/>
            <person name="Hinrichs K.-U."/>
            <person name="Teske A.P."/>
            <person name="Ettema T.J."/>
        </authorList>
    </citation>
    <scope>NUCLEOTIDE SEQUENCE [LARGE SCALE GENOMIC DNA]</scope>
</reference>
<evidence type="ECO:0000313" key="3">
    <source>
        <dbReference type="Proteomes" id="UP000074294"/>
    </source>
</evidence>
<dbReference type="Proteomes" id="UP000074294">
    <property type="component" value="Unassembled WGS sequence"/>
</dbReference>
<keyword evidence="1" id="KW-0812">Transmembrane</keyword>
<dbReference type="STRING" id="1776334.APZ16_05150"/>